<dbReference type="Proteomes" id="UP000824469">
    <property type="component" value="Unassembled WGS sequence"/>
</dbReference>
<dbReference type="EMBL" id="JAHRHJ020000011">
    <property type="protein sequence ID" value="KAH9295828.1"/>
    <property type="molecule type" value="Genomic_DNA"/>
</dbReference>
<name>A0AA38CC37_TAXCH</name>
<feature type="non-terminal residue" evidence="1">
    <location>
        <position position="134"/>
    </location>
</feature>
<feature type="non-terminal residue" evidence="1">
    <location>
        <position position="1"/>
    </location>
</feature>
<accession>A0AA38CC37</accession>
<organism evidence="1 2">
    <name type="scientific">Taxus chinensis</name>
    <name type="common">Chinese yew</name>
    <name type="synonym">Taxus wallichiana var. chinensis</name>
    <dbReference type="NCBI Taxonomy" id="29808"/>
    <lineage>
        <taxon>Eukaryota</taxon>
        <taxon>Viridiplantae</taxon>
        <taxon>Streptophyta</taxon>
        <taxon>Embryophyta</taxon>
        <taxon>Tracheophyta</taxon>
        <taxon>Spermatophyta</taxon>
        <taxon>Pinopsida</taxon>
        <taxon>Pinidae</taxon>
        <taxon>Conifers II</taxon>
        <taxon>Cupressales</taxon>
        <taxon>Taxaceae</taxon>
        <taxon>Taxus</taxon>
    </lineage>
</organism>
<protein>
    <submittedName>
        <fullName evidence="1">Uncharacterized protein</fullName>
    </submittedName>
</protein>
<reference evidence="1 2" key="1">
    <citation type="journal article" date="2021" name="Nat. Plants">
        <title>The Taxus genome provides insights into paclitaxel biosynthesis.</title>
        <authorList>
            <person name="Xiong X."/>
            <person name="Gou J."/>
            <person name="Liao Q."/>
            <person name="Li Y."/>
            <person name="Zhou Q."/>
            <person name="Bi G."/>
            <person name="Li C."/>
            <person name="Du R."/>
            <person name="Wang X."/>
            <person name="Sun T."/>
            <person name="Guo L."/>
            <person name="Liang H."/>
            <person name="Lu P."/>
            <person name="Wu Y."/>
            <person name="Zhang Z."/>
            <person name="Ro D.K."/>
            <person name="Shang Y."/>
            <person name="Huang S."/>
            <person name="Yan J."/>
        </authorList>
    </citation>
    <scope>NUCLEOTIDE SEQUENCE [LARGE SCALE GENOMIC DNA]</scope>
    <source>
        <strain evidence="1">Ta-2019</strain>
    </source>
</reference>
<keyword evidence="2" id="KW-1185">Reference proteome</keyword>
<comment type="caution">
    <text evidence="1">The sequence shown here is derived from an EMBL/GenBank/DDBJ whole genome shotgun (WGS) entry which is preliminary data.</text>
</comment>
<evidence type="ECO:0000313" key="2">
    <source>
        <dbReference type="Proteomes" id="UP000824469"/>
    </source>
</evidence>
<evidence type="ECO:0000313" key="1">
    <source>
        <dbReference type="EMBL" id="KAH9295828.1"/>
    </source>
</evidence>
<dbReference type="AlphaFoldDB" id="A0AA38CC37"/>
<sequence length="134" mass="15317">ALSQTKGIWLQSWNETPFRISTNELDKMSGSLRVFSMGNKKIVEGNCSKHLDNLEFLQTRDQVPNLPMDVSKRTGLSFIDYVVRDNKNLSRLKAVKFSKSIGRCDTIRIPEFENPNKLRQLVLNSLNVTEISCL</sequence>
<proteinExistence type="predicted"/>
<gene>
    <name evidence="1" type="ORF">KI387_039416</name>
</gene>